<feature type="transmembrane region" description="Helical" evidence="1">
    <location>
        <begin position="236"/>
        <end position="260"/>
    </location>
</feature>
<sequence length="819" mass="91153">MKDSAPTTPRPTLPLTGPPGAFKVELLIYNGWPPIDHWAYWVCSQSNPDIGVMIHGAGDRSNGFKTEFKRCYYLQNDPDPPTKRIPLQWIDGEYFDEKSMLNNEVPIVEDTPVCRFEASICKVEEREKTPTAKVDAVVSRETIARRNLKKKSYRHLIFNQPVEDDMLELSRREERETEPPDPSQHNCQTWIAESAAQLRKDKIFDEEVATYLATNSINDASLQQKRKTGCDLPGSWVWEVGAGILSAICVSCLVGFLAYVDGKTYDGWQYGVSPNAIVATITAIAKGASLVAVSSCLSQLKWNRYQVPTPLFDLQAMDQASRGPWGSLNALWTVTPGLATVGALLMVSSVALGPFTQQILTFPSRSSVASNETASVSTTREYLPDHSYYTSSGPHDPLMEETVLSGISAAYTPVEPHCSTGDCGYPDFITLGVCSKCEDITHSSAENCSALSKTWSGWEDRGFLGDDNIPENIPLNCTYTTPNGVKIVPGIVHWNFPKSYKDNQTYMNFYRATWTSVATEGSGETENDGLPDDSKSYTPPVKFLNVTNPIVQFSSAKYLNGQVTYTTENLTAPAERPILRECALYYCEQQYTQNSVSVNHRLLQPSKTHPLQYVDPPPSWDFSKISPLGPPNGTKSISENSTYGIARYAEWSLRGALIKWLNTTNVGSVQASWLGPKSRDIPGFPASSILFDRGGLNKTFSNIARSITDTLRANSQATEVRGRAFRDETFIHVRWEWVIPPIVNVVVSIGFLTATSILCRRSRAVLWKSSVLPFLLSRVDTHPEHELVFRGRVDEVEQVSKIIKVSMKEEKGNIKFTEH</sequence>
<dbReference type="InterPro" id="IPR046670">
    <property type="entry name" value="DUF6540"/>
</dbReference>
<accession>A0A9W4NRN4</accession>
<gene>
    <name evidence="2" type="ORF">PSALAMII_LOCUS8830</name>
</gene>
<dbReference type="InterPro" id="IPR021514">
    <property type="entry name" value="DUF3176"/>
</dbReference>
<evidence type="ECO:0000313" key="2">
    <source>
        <dbReference type="EMBL" id="CAG8412358.1"/>
    </source>
</evidence>
<evidence type="ECO:0000313" key="3">
    <source>
        <dbReference type="Proteomes" id="UP001152592"/>
    </source>
</evidence>
<evidence type="ECO:0000256" key="1">
    <source>
        <dbReference type="SAM" id="Phobius"/>
    </source>
</evidence>
<dbReference type="Proteomes" id="UP001152592">
    <property type="component" value="Unassembled WGS sequence"/>
</dbReference>
<keyword evidence="1" id="KW-1133">Transmembrane helix</keyword>
<dbReference type="EMBL" id="CAJVPD010000269">
    <property type="protein sequence ID" value="CAG8412358.1"/>
    <property type="molecule type" value="Genomic_DNA"/>
</dbReference>
<proteinExistence type="predicted"/>
<comment type="caution">
    <text evidence="2">The sequence shown here is derived from an EMBL/GenBank/DDBJ whole genome shotgun (WGS) entry which is preliminary data.</text>
</comment>
<dbReference type="Pfam" id="PF11374">
    <property type="entry name" value="DUF3176"/>
    <property type="match status" value="1"/>
</dbReference>
<dbReference type="PANTHER" id="PTHR35394:SF5">
    <property type="entry name" value="DUF3176 DOMAIN-CONTAINING PROTEIN"/>
    <property type="match status" value="1"/>
</dbReference>
<dbReference type="OrthoDB" id="1925334at2759"/>
<feature type="transmembrane region" description="Helical" evidence="1">
    <location>
        <begin position="330"/>
        <end position="355"/>
    </location>
</feature>
<keyword evidence="1" id="KW-0812">Transmembrane</keyword>
<dbReference type="Pfam" id="PF20174">
    <property type="entry name" value="DUF6540"/>
    <property type="match status" value="1"/>
</dbReference>
<feature type="transmembrane region" description="Helical" evidence="1">
    <location>
        <begin position="737"/>
        <end position="759"/>
    </location>
</feature>
<name>A0A9W4NRN4_9EURO</name>
<organism evidence="2 3">
    <name type="scientific">Penicillium salamii</name>
    <dbReference type="NCBI Taxonomy" id="1612424"/>
    <lineage>
        <taxon>Eukaryota</taxon>
        <taxon>Fungi</taxon>
        <taxon>Dikarya</taxon>
        <taxon>Ascomycota</taxon>
        <taxon>Pezizomycotina</taxon>
        <taxon>Eurotiomycetes</taxon>
        <taxon>Eurotiomycetidae</taxon>
        <taxon>Eurotiales</taxon>
        <taxon>Aspergillaceae</taxon>
        <taxon>Penicillium</taxon>
    </lineage>
</organism>
<reference evidence="2" key="1">
    <citation type="submission" date="2021-07" db="EMBL/GenBank/DDBJ databases">
        <authorList>
            <person name="Branca A.L. A."/>
        </authorList>
    </citation>
    <scope>NUCLEOTIDE SEQUENCE</scope>
</reference>
<dbReference type="AlphaFoldDB" id="A0A9W4NRN4"/>
<feature type="transmembrane region" description="Helical" evidence="1">
    <location>
        <begin position="272"/>
        <end position="297"/>
    </location>
</feature>
<keyword evidence="1" id="KW-0472">Membrane</keyword>
<protein>
    <submittedName>
        <fullName evidence="2">Uncharacterized protein</fullName>
    </submittedName>
</protein>
<dbReference type="PANTHER" id="PTHR35394">
    <property type="entry name" value="DUF3176 DOMAIN-CONTAINING PROTEIN"/>
    <property type="match status" value="1"/>
</dbReference>